<feature type="compositionally biased region" description="Polar residues" evidence="1">
    <location>
        <begin position="326"/>
        <end position="338"/>
    </location>
</feature>
<dbReference type="EMBL" id="PVTF01000006">
    <property type="protein sequence ID" value="PRY40533.1"/>
    <property type="molecule type" value="Genomic_DNA"/>
</dbReference>
<dbReference type="AlphaFoldDB" id="A0A2T0T4H4"/>
<keyword evidence="2" id="KW-0812">Transmembrane</keyword>
<evidence type="ECO:0000256" key="1">
    <source>
        <dbReference type="SAM" id="MobiDB-lite"/>
    </source>
</evidence>
<feature type="transmembrane region" description="Helical" evidence="2">
    <location>
        <begin position="205"/>
        <end position="223"/>
    </location>
</feature>
<dbReference type="OrthoDB" id="529448at2"/>
<keyword evidence="2" id="KW-0472">Membrane</keyword>
<comment type="caution">
    <text evidence="3">The sequence shown here is derived from an EMBL/GenBank/DDBJ whole genome shotgun (WGS) entry which is preliminary data.</text>
</comment>
<reference evidence="3 4" key="1">
    <citation type="submission" date="2018-03" db="EMBL/GenBank/DDBJ databases">
        <title>Genomic Encyclopedia of Archaeal and Bacterial Type Strains, Phase II (KMG-II): from individual species to whole genera.</title>
        <authorList>
            <person name="Goeker M."/>
        </authorList>
    </citation>
    <scope>NUCLEOTIDE SEQUENCE [LARGE SCALE GENOMIC DNA]</scope>
    <source>
        <strain evidence="3 4">DSM 44720</strain>
    </source>
</reference>
<evidence type="ECO:0000256" key="2">
    <source>
        <dbReference type="SAM" id="Phobius"/>
    </source>
</evidence>
<proteinExistence type="predicted"/>
<protein>
    <submittedName>
        <fullName evidence="3">Uncharacterized protein</fullName>
    </submittedName>
</protein>
<dbReference type="RefSeq" id="WP_146174859.1">
    <property type="nucleotide sequence ID" value="NZ_PVTF01000006.1"/>
</dbReference>
<evidence type="ECO:0000313" key="3">
    <source>
        <dbReference type="EMBL" id="PRY40533.1"/>
    </source>
</evidence>
<evidence type="ECO:0000313" key="4">
    <source>
        <dbReference type="Proteomes" id="UP000239494"/>
    </source>
</evidence>
<keyword evidence="2" id="KW-1133">Transmembrane helix</keyword>
<feature type="transmembrane region" description="Helical" evidence="2">
    <location>
        <begin position="18"/>
        <end position="38"/>
    </location>
</feature>
<organism evidence="3 4">
    <name type="scientific">Umezawaea tangerina</name>
    <dbReference type="NCBI Taxonomy" id="84725"/>
    <lineage>
        <taxon>Bacteria</taxon>
        <taxon>Bacillati</taxon>
        <taxon>Actinomycetota</taxon>
        <taxon>Actinomycetes</taxon>
        <taxon>Pseudonocardiales</taxon>
        <taxon>Pseudonocardiaceae</taxon>
        <taxon>Umezawaea</taxon>
    </lineage>
</organism>
<gene>
    <name evidence="3" type="ORF">CLV43_106270</name>
</gene>
<keyword evidence="4" id="KW-1185">Reference proteome</keyword>
<dbReference type="Proteomes" id="UP000239494">
    <property type="component" value="Unassembled WGS sequence"/>
</dbReference>
<sequence length="338" mass="37213">MATNVLGTITGSTGMGRYFTVVSALPSASFVSYVYLLVESGAWSGPVRFDEALRGIDLKAGVLLTLVSFAAAVTLHPLQFALIQLLEGYWGRSTIARRLAALRVLHHQRVTARLDRETENGTWSADAHAAETVIRQREAKRLRESYPTELDDILPTRLGNVLRRYEMSGGSPYGIDLIATAPRISMVAQDRELQYVADQRTQLELAVRVAVLAMIAAMATVVVLWRHGAWLLLAIGPYTVAYLAYRGAVVAAHEYGTALTVMVELNRFALYERLHLKLPDSLEAEKHLNPGIMRLLRSKHPITDRDSPYRHPDPAPSVFPPGISSGRGSTASTADRVE</sequence>
<feature type="compositionally biased region" description="Basic and acidic residues" evidence="1">
    <location>
        <begin position="303"/>
        <end position="313"/>
    </location>
</feature>
<feature type="transmembrane region" description="Helical" evidence="2">
    <location>
        <begin position="229"/>
        <end position="245"/>
    </location>
</feature>
<feature type="transmembrane region" description="Helical" evidence="2">
    <location>
        <begin position="58"/>
        <end position="83"/>
    </location>
</feature>
<name>A0A2T0T4H4_9PSEU</name>
<accession>A0A2T0T4H4</accession>
<feature type="region of interest" description="Disordered" evidence="1">
    <location>
        <begin position="303"/>
        <end position="338"/>
    </location>
</feature>